<reference evidence="4" key="1">
    <citation type="submission" date="2022-01" db="EMBL/GenBank/DDBJ databases">
        <authorList>
            <person name="Karlyshev A.V."/>
            <person name="Jaspars M."/>
        </authorList>
    </citation>
    <scope>NUCLEOTIDE SEQUENCE</scope>
    <source>
        <strain evidence="4">AGSA3-2</strain>
    </source>
</reference>
<organism evidence="4 5">
    <name type="scientific">Alloalcanivorax xenomutans</name>
    <dbReference type="NCBI Taxonomy" id="1094342"/>
    <lineage>
        <taxon>Bacteria</taxon>
        <taxon>Pseudomonadati</taxon>
        <taxon>Pseudomonadota</taxon>
        <taxon>Gammaproteobacteria</taxon>
        <taxon>Oceanospirillales</taxon>
        <taxon>Alcanivoracaceae</taxon>
        <taxon>Alloalcanivorax</taxon>
    </lineage>
</organism>
<evidence type="ECO:0000256" key="2">
    <source>
        <dbReference type="SAM" id="Phobius"/>
    </source>
</evidence>
<dbReference type="InterPro" id="IPR011055">
    <property type="entry name" value="Dup_hybrid_motif"/>
</dbReference>
<dbReference type="Pfam" id="PF01551">
    <property type="entry name" value="Peptidase_M23"/>
    <property type="match status" value="1"/>
</dbReference>
<gene>
    <name evidence="4" type="ORF">LZG35_14125</name>
</gene>
<dbReference type="GO" id="GO:0004222">
    <property type="term" value="F:metalloendopeptidase activity"/>
    <property type="evidence" value="ECO:0007669"/>
    <property type="project" value="TreeGrafter"/>
</dbReference>
<dbReference type="KEGG" id="axe:P40_16405"/>
<dbReference type="PANTHER" id="PTHR21666:SF291">
    <property type="entry name" value="STAGE II SPORULATION PROTEIN Q"/>
    <property type="match status" value="1"/>
</dbReference>
<dbReference type="FunFam" id="2.70.70.10:FF:000006">
    <property type="entry name" value="M23 family peptidase"/>
    <property type="match status" value="1"/>
</dbReference>
<dbReference type="EMBL" id="JAJVKT010000017">
    <property type="protein sequence ID" value="MCE7509778.1"/>
    <property type="molecule type" value="Genomic_DNA"/>
</dbReference>
<dbReference type="PANTHER" id="PTHR21666">
    <property type="entry name" value="PEPTIDASE-RELATED"/>
    <property type="match status" value="1"/>
</dbReference>
<keyword evidence="2" id="KW-1133">Transmembrane helix</keyword>
<dbReference type="InterPro" id="IPR016047">
    <property type="entry name" value="M23ase_b-sheet_dom"/>
</dbReference>
<dbReference type="AlphaFoldDB" id="A0A9Q3W5Y3"/>
<name>A0A9Q3W5Y3_9GAMM</name>
<evidence type="ECO:0000256" key="1">
    <source>
        <dbReference type="SAM" id="Coils"/>
    </source>
</evidence>
<keyword evidence="2" id="KW-0812">Transmembrane</keyword>
<sequence length="308" mass="33797">MNIIWLNSKGGHARSVQLSRSWLYLALFIMVALPVALGTGAYWLNYKLAPPAYTEAVAERFQSELDEQKREVADLSRLSAEQFRALTLQLADTEARLVRLDALGERLVDVAGIDSQEFDFSSAPAIGGPEVEGSSSFTPPSFMQELERVTSALQRREQQLDILEKLLANRQLKDETFLSGRPIPHGWMSSRYGRRTDPFSGRVAWHKGVDFAARDGSPIIATASGVVTFAGKKTGYGQLVEINHGNGISSRYAHAKSVTVEVGDIVRTGDTVAIVGTSGRSTGPHVHYEVLKNGQQVDPSPYIARARR</sequence>
<dbReference type="CDD" id="cd12797">
    <property type="entry name" value="M23_peptidase"/>
    <property type="match status" value="1"/>
</dbReference>
<accession>A0A9Q3W5Y3</accession>
<dbReference type="InterPro" id="IPR050570">
    <property type="entry name" value="Cell_wall_metabolism_enzyme"/>
</dbReference>
<evidence type="ECO:0000313" key="5">
    <source>
        <dbReference type="Proteomes" id="UP001107961"/>
    </source>
</evidence>
<feature type="transmembrane region" description="Helical" evidence="2">
    <location>
        <begin position="21"/>
        <end position="44"/>
    </location>
</feature>
<keyword evidence="2" id="KW-0472">Membrane</keyword>
<comment type="caution">
    <text evidence="4">The sequence shown here is derived from an EMBL/GenBank/DDBJ whole genome shotgun (WGS) entry which is preliminary data.</text>
</comment>
<keyword evidence="1" id="KW-0175">Coiled coil</keyword>
<feature type="coiled-coil region" evidence="1">
    <location>
        <begin position="146"/>
        <end position="173"/>
    </location>
</feature>
<proteinExistence type="predicted"/>
<feature type="domain" description="M23ase beta-sheet core" evidence="3">
    <location>
        <begin position="206"/>
        <end position="299"/>
    </location>
</feature>
<dbReference type="SUPFAM" id="SSF51261">
    <property type="entry name" value="Duplicated hybrid motif"/>
    <property type="match status" value="1"/>
</dbReference>
<evidence type="ECO:0000313" key="4">
    <source>
        <dbReference type="EMBL" id="MCE7509778.1"/>
    </source>
</evidence>
<evidence type="ECO:0000259" key="3">
    <source>
        <dbReference type="Pfam" id="PF01551"/>
    </source>
</evidence>
<dbReference type="Gene3D" id="2.70.70.10">
    <property type="entry name" value="Glucose Permease (Domain IIA)"/>
    <property type="match status" value="1"/>
</dbReference>
<protein>
    <submittedName>
        <fullName evidence="4">Peptidoglycan DD-metalloendopeptidase family protein</fullName>
    </submittedName>
</protein>
<dbReference type="RefSeq" id="WP_022995244.1">
    <property type="nucleotide sequence ID" value="NZ_CBDDTQ010000006.1"/>
</dbReference>
<dbReference type="Proteomes" id="UP001107961">
    <property type="component" value="Unassembled WGS sequence"/>
</dbReference>
<keyword evidence="5" id="KW-1185">Reference proteome</keyword>